<dbReference type="OrthoDB" id="5462484at2"/>
<dbReference type="InterPro" id="IPR010583">
    <property type="entry name" value="MipA"/>
</dbReference>
<name>A0A4P6UXE0_9HYPH</name>
<evidence type="ECO:0000256" key="1">
    <source>
        <dbReference type="ARBA" id="ARBA00004442"/>
    </source>
</evidence>
<evidence type="ECO:0000313" key="7">
    <source>
        <dbReference type="EMBL" id="QBK29173.1"/>
    </source>
</evidence>
<sequence>MNRVKKTAVAALLLTLGPVLPAWAQSDGYGAPPAQPGIEFELGGGANAAPRYEGSSEILLSPYPIVRLKRLALPNGFQIGGGREGGFSVSPSFAVRGERTARDTPALTGLANVDLAVEVGVEASYEAQWLRLHANLRRGFGGHHGWTGEAGIDAVVRPEEGLKLYAGPRISYADNGYMDTYFSVPAGTPGFATFDASAGIKSWGVEAGMRFDVSEGWAVEGMAGYHRLTGDAGASPVTAVGSRDQFHVRFGVLRKFRIDF</sequence>
<dbReference type="PANTHER" id="PTHR38776:SF1">
    <property type="entry name" value="MLTA-INTERACTING PROTEIN-RELATED"/>
    <property type="match status" value="1"/>
</dbReference>
<dbReference type="Proteomes" id="UP000293719">
    <property type="component" value="Chromosome"/>
</dbReference>
<proteinExistence type="inferred from homology"/>
<dbReference type="RefSeq" id="WP_131614876.1">
    <property type="nucleotide sequence ID" value="NZ_CP036532.1"/>
</dbReference>
<evidence type="ECO:0000256" key="5">
    <source>
        <dbReference type="ARBA" id="ARBA00023237"/>
    </source>
</evidence>
<feature type="chain" id="PRO_5020764201" evidence="6">
    <location>
        <begin position="25"/>
        <end position="260"/>
    </location>
</feature>
<comment type="subcellular location">
    <subcellularLocation>
        <location evidence="1">Cell outer membrane</location>
    </subcellularLocation>
</comment>
<dbReference type="KEGG" id="rpod:E0E05_00330"/>
<evidence type="ECO:0000256" key="3">
    <source>
        <dbReference type="ARBA" id="ARBA00022729"/>
    </source>
</evidence>
<dbReference type="PANTHER" id="PTHR38776">
    <property type="entry name" value="MLTA-INTERACTING PROTEIN-RELATED"/>
    <property type="match status" value="1"/>
</dbReference>
<keyword evidence="8" id="KW-1185">Reference proteome</keyword>
<evidence type="ECO:0000256" key="6">
    <source>
        <dbReference type="SAM" id="SignalP"/>
    </source>
</evidence>
<reference evidence="7 8" key="1">
    <citation type="journal article" date="2017" name="Int. J. Syst. Evol. Microbiol.">
        <title>Roseitalea porphyridii gen. nov., sp. nov., isolated from a red alga, and reclassification of Hoeflea suaedae Chung et al. 2013 as Pseudohoeflea suaedae gen. nov., comb. nov.</title>
        <authorList>
            <person name="Hyeon J.W."/>
            <person name="Jeong S.E."/>
            <person name="Baek K."/>
            <person name="Jeon C.O."/>
        </authorList>
    </citation>
    <scope>NUCLEOTIDE SEQUENCE [LARGE SCALE GENOMIC DNA]</scope>
    <source>
        <strain evidence="7 8">MA7-20</strain>
    </source>
</reference>
<gene>
    <name evidence="7" type="ORF">E0E05_00330</name>
</gene>
<keyword evidence="3 6" id="KW-0732">Signal</keyword>
<dbReference type="GeneID" id="90765725"/>
<evidence type="ECO:0000313" key="8">
    <source>
        <dbReference type="Proteomes" id="UP000293719"/>
    </source>
</evidence>
<accession>A0A4P6UXE0</accession>
<dbReference type="EMBL" id="CP036532">
    <property type="protein sequence ID" value="QBK29173.1"/>
    <property type="molecule type" value="Genomic_DNA"/>
</dbReference>
<keyword evidence="4" id="KW-0472">Membrane</keyword>
<protein>
    <submittedName>
        <fullName evidence="7">MipA/OmpV family protein</fullName>
    </submittedName>
</protein>
<evidence type="ECO:0000256" key="4">
    <source>
        <dbReference type="ARBA" id="ARBA00023136"/>
    </source>
</evidence>
<evidence type="ECO:0000256" key="2">
    <source>
        <dbReference type="ARBA" id="ARBA00005722"/>
    </source>
</evidence>
<dbReference type="AlphaFoldDB" id="A0A4P6UXE0"/>
<feature type="signal peptide" evidence="6">
    <location>
        <begin position="1"/>
        <end position="24"/>
    </location>
</feature>
<dbReference type="Pfam" id="PF06629">
    <property type="entry name" value="MipA"/>
    <property type="match status" value="1"/>
</dbReference>
<organism evidence="7 8">
    <name type="scientific">Roseitalea porphyridii</name>
    <dbReference type="NCBI Taxonomy" id="1852022"/>
    <lineage>
        <taxon>Bacteria</taxon>
        <taxon>Pseudomonadati</taxon>
        <taxon>Pseudomonadota</taxon>
        <taxon>Alphaproteobacteria</taxon>
        <taxon>Hyphomicrobiales</taxon>
        <taxon>Ahrensiaceae</taxon>
        <taxon>Roseitalea</taxon>
    </lineage>
</organism>
<comment type="similarity">
    <text evidence="2">Belongs to the MipA/OmpV family.</text>
</comment>
<dbReference type="GO" id="GO:0009279">
    <property type="term" value="C:cell outer membrane"/>
    <property type="evidence" value="ECO:0007669"/>
    <property type="project" value="UniProtKB-SubCell"/>
</dbReference>
<keyword evidence="5" id="KW-0998">Cell outer membrane</keyword>